<sequence length="162" mass="17823">MLEFEVSTIVFTVINLLVLYVILRKLLFGRVNAVLEQRAALVREELESAQIQHSQAEELRSEYEAKLADARQEASKLVADAQNRAQRAYEARLAQAETDAKQVHSQAQAQIAEERKAMLRGARNEVAALALLAAGKVAGQAMDSAAEQAMVESFLAEVGERT</sequence>
<keyword evidence="2 13" id="KW-0813">Transport</keyword>
<evidence type="ECO:0000256" key="1">
    <source>
        <dbReference type="ARBA" id="ARBA00005513"/>
    </source>
</evidence>
<dbReference type="InterPro" id="IPR002146">
    <property type="entry name" value="ATP_synth_b/b'su_bac/chlpt"/>
</dbReference>
<evidence type="ECO:0000256" key="9">
    <source>
        <dbReference type="ARBA" id="ARBA00023136"/>
    </source>
</evidence>
<organism evidence="16 17">
    <name type="scientific">Pseudoflavonifractor hominis</name>
    <dbReference type="NCBI Taxonomy" id="2763059"/>
    <lineage>
        <taxon>Bacteria</taxon>
        <taxon>Bacillati</taxon>
        <taxon>Bacillota</taxon>
        <taxon>Clostridia</taxon>
        <taxon>Eubacteriales</taxon>
        <taxon>Oscillospiraceae</taxon>
        <taxon>Pseudoflavonifractor</taxon>
    </lineage>
</organism>
<keyword evidence="9 13" id="KW-0472">Membrane</keyword>
<evidence type="ECO:0000256" key="11">
    <source>
        <dbReference type="ARBA" id="ARBA00025198"/>
    </source>
</evidence>
<dbReference type="PANTHER" id="PTHR33445">
    <property type="entry name" value="ATP SYNTHASE SUBUNIT B', CHLOROPLASTIC"/>
    <property type="match status" value="1"/>
</dbReference>
<evidence type="ECO:0000256" key="7">
    <source>
        <dbReference type="ARBA" id="ARBA00022989"/>
    </source>
</evidence>
<evidence type="ECO:0000256" key="13">
    <source>
        <dbReference type="HAMAP-Rule" id="MF_01398"/>
    </source>
</evidence>
<keyword evidence="3 13" id="KW-1003">Cell membrane</keyword>
<dbReference type="HAMAP" id="MF_01398">
    <property type="entry name" value="ATP_synth_b_bprime"/>
    <property type="match status" value="1"/>
</dbReference>
<feature type="coiled-coil region" evidence="15">
    <location>
        <begin position="32"/>
        <end position="106"/>
    </location>
</feature>
<evidence type="ECO:0000256" key="15">
    <source>
        <dbReference type="SAM" id="Coils"/>
    </source>
</evidence>
<dbReference type="RefSeq" id="WP_101691356.1">
    <property type="nucleotide sequence ID" value="NZ_JACOPR010000008.1"/>
</dbReference>
<keyword evidence="8 13" id="KW-0406">Ion transport</keyword>
<dbReference type="SUPFAM" id="SSF81573">
    <property type="entry name" value="F1F0 ATP synthase subunit B, membrane domain"/>
    <property type="match status" value="1"/>
</dbReference>
<comment type="subcellular location">
    <subcellularLocation>
        <location evidence="13">Cell membrane</location>
        <topology evidence="13">Single-pass membrane protein</topology>
    </subcellularLocation>
    <subcellularLocation>
        <location evidence="12">Endomembrane system</location>
        <topology evidence="12">Single-pass membrane protein</topology>
    </subcellularLocation>
</comment>
<evidence type="ECO:0000256" key="8">
    <source>
        <dbReference type="ARBA" id="ARBA00023065"/>
    </source>
</evidence>
<comment type="caution">
    <text evidence="16">The sequence shown here is derived from an EMBL/GenBank/DDBJ whole genome shotgun (WGS) entry which is preliminary data.</text>
</comment>
<keyword evidence="10 13" id="KW-0066">ATP synthesis</keyword>
<dbReference type="Pfam" id="PF00430">
    <property type="entry name" value="ATP-synt_B"/>
    <property type="match status" value="1"/>
</dbReference>
<comment type="function">
    <text evidence="13">Component of the F(0) channel, it forms part of the peripheral stalk, linking F(1) to F(0).</text>
</comment>
<dbReference type="InterPro" id="IPR005864">
    <property type="entry name" value="ATP_synth_F0_bsu_bac"/>
</dbReference>
<dbReference type="EMBL" id="JACOPR010000008">
    <property type="protein sequence ID" value="MBC5731575.1"/>
    <property type="molecule type" value="Genomic_DNA"/>
</dbReference>
<comment type="subunit">
    <text evidence="13">F-type ATPases have 2 components, F(1) - the catalytic core - and F(0) - the membrane proton channel. F(1) has five subunits: alpha(3), beta(3), gamma(1), delta(1), epsilon(1). F(0) has three main subunits: a(1), b(2) and c(10-14). The alpha and beta chains form an alternating ring which encloses part of the gamma chain. F(1) is attached to F(0) by a central stalk formed by the gamma and epsilon chains, while a peripheral stalk is formed by the delta and b chains.</text>
</comment>
<accession>A0ABR7HVM5</accession>
<keyword evidence="4 13" id="KW-0138">CF(0)</keyword>
<evidence type="ECO:0000256" key="14">
    <source>
        <dbReference type="RuleBase" id="RU003848"/>
    </source>
</evidence>
<evidence type="ECO:0000256" key="2">
    <source>
        <dbReference type="ARBA" id="ARBA00022448"/>
    </source>
</evidence>
<dbReference type="Proteomes" id="UP000660021">
    <property type="component" value="Unassembled WGS sequence"/>
</dbReference>
<evidence type="ECO:0000256" key="10">
    <source>
        <dbReference type="ARBA" id="ARBA00023310"/>
    </source>
</evidence>
<dbReference type="PANTHER" id="PTHR33445:SF1">
    <property type="entry name" value="ATP SYNTHASE SUBUNIT B"/>
    <property type="match status" value="1"/>
</dbReference>
<dbReference type="InterPro" id="IPR050059">
    <property type="entry name" value="ATP_synthase_B_chain"/>
</dbReference>
<comment type="similarity">
    <text evidence="1 13 14">Belongs to the ATPase B chain family.</text>
</comment>
<keyword evidence="7 13" id="KW-1133">Transmembrane helix</keyword>
<evidence type="ECO:0000313" key="17">
    <source>
        <dbReference type="Proteomes" id="UP000660021"/>
    </source>
</evidence>
<dbReference type="InterPro" id="IPR028987">
    <property type="entry name" value="ATP_synth_B-like_membr_sf"/>
</dbReference>
<dbReference type="CDD" id="cd06503">
    <property type="entry name" value="ATP-synt_Fo_b"/>
    <property type="match status" value="1"/>
</dbReference>
<evidence type="ECO:0000256" key="4">
    <source>
        <dbReference type="ARBA" id="ARBA00022547"/>
    </source>
</evidence>
<name>A0ABR7HVM5_9FIRM</name>
<evidence type="ECO:0000256" key="12">
    <source>
        <dbReference type="ARBA" id="ARBA00037847"/>
    </source>
</evidence>
<keyword evidence="17" id="KW-1185">Reference proteome</keyword>
<keyword evidence="5 13" id="KW-0812">Transmembrane</keyword>
<keyword evidence="6 13" id="KW-0375">Hydrogen ion transport</keyword>
<protein>
    <recommendedName>
        <fullName evidence="13">ATP synthase subunit b</fullName>
    </recommendedName>
    <alternativeName>
        <fullName evidence="13">ATP synthase F(0) sector subunit b</fullName>
    </alternativeName>
    <alternativeName>
        <fullName evidence="13">ATPase subunit I</fullName>
    </alternativeName>
    <alternativeName>
        <fullName evidence="13">F-type ATPase subunit b</fullName>
        <shortName evidence="13">F-ATPase subunit b</shortName>
    </alternativeName>
</protein>
<feature type="transmembrane region" description="Helical" evidence="13">
    <location>
        <begin position="6"/>
        <end position="23"/>
    </location>
</feature>
<proteinExistence type="inferred from homology"/>
<dbReference type="NCBIfam" id="TIGR01144">
    <property type="entry name" value="ATP_synt_b"/>
    <property type="match status" value="1"/>
</dbReference>
<keyword evidence="15" id="KW-0175">Coiled coil</keyword>
<evidence type="ECO:0000256" key="5">
    <source>
        <dbReference type="ARBA" id="ARBA00022692"/>
    </source>
</evidence>
<comment type="function">
    <text evidence="11 13">F(1)F(0) ATP synthase produces ATP from ADP in the presence of a proton or sodium gradient. F-type ATPases consist of two structural domains, F(1) containing the extramembraneous catalytic core and F(0) containing the membrane proton channel, linked together by a central stalk and a peripheral stalk. During catalysis, ATP synthesis in the catalytic domain of F(1) is coupled via a rotary mechanism of the central stalk subunits to proton translocation.</text>
</comment>
<gene>
    <name evidence="13 16" type="primary">atpF</name>
    <name evidence="16" type="ORF">H8S34_12170</name>
</gene>
<evidence type="ECO:0000313" key="16">
    <source>
        <dbReference type="EMBL" id="MBC5731575.1"/>
    </source>
</evidence>
<evidence type="ECO:0000256" key="6">
    <source>
        <dbReference type="ARBA" id="ARBA00022781"/>
    </source>
</evidence>
<evidence type="ECO:0000256" key="3">
    <source>
        <dbReference type="ARBA" id="ARBA00022475"/>
    </source>
</evidence>
<reference evidence="16 17" key="1">
    <citation type="submission" date="2020-08" db="EMBL/GenBank/DDBJ databases">
        <title>Genome public.</title>
        <authorList>
            <person name="Liu C."/>
            <person name="Sun Q."/>
        </authorList>
    </citation>
    <scope>NUCLEOTIDE SEQUENCE [LARGE SCALE GENOMIC DNA]</scope>
    <source>
        <strain evidence="16 17">New-38</strain>
    </source>
</reference>